<evidence type="ECO:0000313" key="2">
    <source>
        <dbReference type="Proteomes" id="UP000298663"/>
    </source>
</evidence>
<gene>
    <name evidence="1" type="ORF">L596_026014</name>
</gene>
<proteinExistence type="predicted"/>
<evidence type="ECO:0000313" key="1">
    <source>
        <dbReference type="EMBL" id="TKR61991.1"/>
    </source>
</evidence>
<name>A0A4U5M032_STECR</name>
<accession>A0A4U5M032</accession>
<sequence length="69" mass="8011">MATSVVANFGLVSESDLEIKPLITCETKLFVWRIKLPNMTDFLRTTFESKKMINCTGPKSRHRQKYFVN</sequence>
<dbReference type="Proteomes" id="UP000298663">
    <property type="component" value="Unassembled WGS sequence"/>
</dbReference>
<dbReference type="AlphaFoldDB" id="A0A4U5M032"/>
<dbReference type="EMBL" id="AZBU02000010">
    <property type="protein sequence ID" value="TKR61991.1"/>
    <property type="molecule type" value="Genomic_DNA"/>
</dbReference>
<comment type="caution">
    <text evidence="1">The sequence shown here is derived from an EMBL/GenBank/DDBJ whole genome shotgun (WGS) entry which is preliminary data.</text>
</comment>
<reference evidence="1 2" key="1">
    <citation type="journal article" date="2015" name="Genome Biol.">
        <title>Comparative genomics of Steinernema reveals deeply conserved gene regulatory networks.</title>
        <authorList>
            <person name="Dillman A.R."/>
            <person name="Macchietto M."/>
            <person name="Porter C.F."/>
            <person name="Rogers A."/>
            <person name="Williams B."/>
            <person name="Antoshechkin I."/>
            <person name="Lee M.M."/>
            <person name="Goodwin Z."/>
            <person name="Lu X."/>
            <person name="Lewis E.E."/>
            <person name="Goodrich-Blair H."/>
            <person name="Stock S.P."/>
            <person name="Adams B.J."/>
            <person name="Sternberg P.W."/>
            <person name="Mortazavi A."/>
        </authorList>
    </citation>
    <scope>NUCLEOTIDE SEQUENCE [LARGE SCALE GENOMIC DNA]</scope>
    <source>
        <strain evidence="1 2">ALL</strain>
    </source>
</reference>
<keyword evidence="2" id="KW-1185">Reference proteome</keyword>
<organism evidence="1 2">
    <name type="scientific">Steinernema carpocapsae</name>
    <name type="common">Entomopathogenic nematode</name>
    <dbReference type="NCBI Taxonomy" id="34508"/>
    <lineage>
        <taxon>Eukaryota</taxon>
        <taxon>Metazoa</taxon>
        <taxon>Ecdysozoa</taxon>
        <taxon>Nematoda</taxon>
        <taxon>Chromadorea</taxon>
        <taxon>Rhabditida</taxon>
        <taxon>Tylenchina</taxon>
        <taxon>Panagrolaimomorpha</taxon>
        <taxon>Strongyloidoidea</taxon>
        <taxon>Steinernematidae</taxon>
        <taxon>Steinernema</taxon>
    </lineage>
</organism>
<protein>
    <submittedName>
        <fullName evidence="1">Uncharacterized protein</fullName>
    </submittedName>
</protein>
<reference evidence="1 2" key="2">
    <citation type="journal article" date="2019" name="G3 (Bethesda)">
        <title>Hybrid Assembly of the Genome of the Entomopathogenic Nematode Steinernema carpocapsae Identifies the X-Chromosome.</title>
        <authorList>
            <person name="Serra L."/>
            <person name="Macchietto M."/>
            <person name="Macias-Munoz A."/>
            <person name="McGill C.J."/>
            <person name="Rodriguez I.M."/>
            <person name="Rodriguez B."/>
            <person name="Murad R."/>
            <person name="Mortazavi A."/>
        </authorList>
    </citation>
    <scope>NUCLEOTIDE SEQUENCE [LARGE SCALE GENOMIC DNA]</scope>
    <source>
        <strain evidence="1 2">ALL</strain>
    </source>
</reference>